<organism evidence="2 3">
    <name type="scientific">Colletotrichum zoysiae</name>
    <dbReference type="NCBI Taxonomy" id="1216348"/>
    <lineage>
        <taxon>Eukaryota</taxon>
        <taxon>Fungi</taxon>
        <taxon>Dikarya</taxon>
        <taxon>Ascomycota</taxon>
        <taxon>Pezizomycotina</taxon>
        <taxon>Sordariomycetes</taxon>
        <taxon>Hypocreomycetidae</taxon>
        <taxon>Glomerellales</taxon>
        <taxon>Glomerellaceae</taxon>
        <taxon>Colletotrichum</taxon>
        <taxon>Colletotrichum graminicola species complex</taxon>
    </lineage>
</organism>
<sequence>MSRVRSSQGGTEYAYNSRFVLVLVLDPTFLFLYPSQAYLLPTYVPDLLPRPAATAQGTAMDGWLQPLSPFCTH</sequence>
<evidence type="ECO:0000313" key="2">
    <source>
        <dbReference type="EMBL" id="KAK2024376.1"/>
    </source>
</evidence>
<dbReference type="Proteomes" id="UP001232148">
    <property type="component" value="Unassembled WGS sequence"/>
</dbReference>
<name>A0AAD9H8F4_9PEZI</name>
<gene>
    <name evidence="2" type="ORF">LX32DRAFT_643698</name>
</gene>
<keyword evidence="3" id="KW-1185">Reference proteome</keyword>
<dbReference type="AlphaFoldDB" id="A0AAD9H8F4"/>
<protein>
    <submittedName>
        <fullName evidence="2">Uncharacterized protein</fullName>
    </submittedName>
</protein>
<keyword evidence="1" id="KW-0472">Membrane</keyword>
<comment type="caution">
    <text evidence="2">The sequence shown here is derived from an EMBL/GenBank/DDBJ whole genome shotgun (WGS) entry which is preliminary data.</text>
</comment>
<accession>A0AAD9H8F4</accession>
<proteinExistence type="predicted"/>
<feature type="transmembrane region" description="Helical" evidence="1">
    <location>
        <begin position="20"/>
        <end position="40"/>
    </location>
</feature>
<reference evidence="2" key="1">
    <citation type="submission" date="2021-06" db="EMBL/GenBank/DDBJ databases">
        <title>Comparative genomics, transcriptomics and evolutionary studies reveal genomic signatures of adaptation to plant cell wall in hemibiotrophic fungi.</title>
        <authorList>
            <consortium name="DOE Joint Genome Institute"/>
            <person name="Baroncelli R."/>
            <person name="Diaz J.F."/>
            <person name="Benocci T."/>
            <person name="Peng M."/>
            <person name="Battaglia E."/>
            <person name="Haridas S."/>
            <person name="Andreopoulos W."/>
            <person name="Labutti K."/>
            <person name="Pangilinan J."/>
            <person name="Floch G.L."/>
            <person name="Makela M.R."/>
            <person name="Henrissat B."/>
            <person name="Grigoriev I.V."/>
            <person name="Crouch J.A."/>
            <person name="De Vries R.P."/>
            <person name="Sukno S.A."/>
            <person name="Thon M.R."/>
        </authorList>
    </citation>
    <scope>NUCLEOTIDE SEQUENCE</scope>
    <source>
        <strain evidence="2">MAFF235873</strain>
    </source>
</reference>
<evidence type="ECO:0000313" key="3">
    <source>
        <dbReference type="Proteomes" id="UP001232148"/>
    </source>
</evidence>
<evidence type="ECO:0000256" key="1">
    <source>
        <dbReference type="SAM" id="Phobius"/>
    </source>
</evidence>
<keyword evidence="1" id="KW-1133">Transmembrane helix</keyword>
<keyword evidence="1" id="KW-0812">Transmembrane</keyword>
<dbReference type="EMBL" id="MU842967">
    <property type="protein sequence ID" value="KAK2024376.1"/>
    <property type="molecule type" value="Genomic_DNA"/>
</dbReference>